<organism evidence="3 4">
    <name type="scientific">Pseudonocardia yunnanensis</name>
    <dbReference type="NCBI Taxonomy" id="58107"/>
    <lineage>
        <taxon>Bacteria</taxon>
        <taxon>Bacillati</taxon>
        <taxon>Actinomycetota</taxon>
        <taxon>Actinomycetes</taxon>
        <taxon>Pseudonocardiales</taxon>
        <taxon>Pseudonocardiaceae</taxon>
        <taxon>Pseudonocardia</taxon>
    </lineage>
</organism>
<dbReference type="EMBL" id="JBHUCO010000070">
    <property type="protein sequence ID" value="MFD1523816.1"/>
    <property type="molecule type" value="Genomic_DNA"/>
</dbReference>
<reference evidence="4" key="1">
    <citation type="journal article" date="2019" name="Int. J. Syst. Evol. Microbiol.">
        <title>The Global Catalogue of Microorganisms (GCM) 10K type strain sequencing project: providing services to taxonomists for standard genome sequencing and annotation.</title>
        <authorList>
            <consortium name="The Broad Institute Genomics Platform"/>
            <consortium name="The Broad Institute Genome Sequencing Center for Infectious Disease"/>
            <person name="Wu L."/>
            <person name="Ma J."/>
        </authorList>
    </citation>
    <scope>NUCLEOTIDE SEQUENCE [LARGE SCALE GENOMIC DNA]</scope>
    <source>
        <strain evidence="4">CCM 7043</strain>
    </source>
</reference>
<evidence type="ECO:0000313" key="4">
    <source>
        <dbReference type="Proteomes" id="UP001597114"/>
    </source>
</evidence>
<dbReference type="PANTHER" id="PTHR21240:SF28">
    <property type="entry name" value="ISO-OROTATE DECARBOXYLASE (EUROFUNG)"/>
    <property type="match status" value="1"/>
</dbReference>
<dbReference type="Gene3D" id="3.20.20.140">
    <property type="entry name" value="Metal-dependent hydrolases"/>
    <property type="match status" value="1"/>
</dbReference>
<dbReference type="InterPro" id="IPR006680">
    <property type="entry name" value="Amidohydro-rel"/>
</dbReference>
<accession>A0ABW4F853</accession>
<evidence type="ECO:0000256" key="1">
    <source>
        <dbReference type="ARBA" id="ARBA00023239"/>
    </source>
</evidence>
<keyword evidence="4" id="KW-1185">Reference proteome</keyword>
<dbReference type="InterPro" id="IPR032465">
    <property type="entry name" value="ACMSD"/>
</dbReference>
<evidence type="ECO:0000313" key="3">
    <source>
        <dbReference type="EMBL" id="MFD1523816.1"/>
    </source>
</evidence>
<name>A0ABW4F853_9PSEU</name>
<dbReference type="RefSeq" id="WP_344720882.1">
    <property type="nucleotide sequence ID" value="NZ_BAAAUS010000007.1"/>
</dbReference>
<dbReference type="Proteomes" id="UP001597114">
    <property type="component" value="Unassembled WGS sequence"/>
</dbReference>
<dbReference type="Pfam" id="PF04909">
    <property type="entry name" value="Amidohydro_2"/>
    <property type="match status" value="1"/>
</dbReference>
<comment type="caution">
    <text evidence="3">The sequence shown here is derived from an EMBL/GenBank/DDBJ whole genome shotgun (WGS) entry which is preliminary data.</text>
</comment>
<dbReference type="PANTHER" id="PTHR21240">
    <property type="entry name" value="2-AMINO-3-CARBOXYLMUCONATE-6-SEMIALDEHYDE DECARBOXYLASE"/>
    <property type="match status" value="1"/>
</dbReference>
<gene>
    <name evidence="3" type="ORF">ACFSJD_40465</name>
</gene>
<feature type="domain" description="Amidohydrolase-related" evidence="2">
    <location>
        <begin position="9"/>
        <end position="333"/>
    </location>
</feature>
<protein>
    <submittedName>
        <fullName evidence="3">Amidohydrolase family protein</fullName>
    </submittedName>
</protein>
<proteinExistence type="predicted"/>
<sequence length="336" mass="38255">MTRSRGRTVDIHAHVFTPACQELVAGLMEPEYEPFSYYTSAETKEHQARHVAEIAPMMTDPVIRIADMDKMGIDIQAISVAPPQFYYWTDVELGRRLARMQNENLASMVHDHPDRFVGLATVPLQDVSSAVAELEYCVRELDFRGAEINTNVFGLDLDDPRYRPFFAKAEELDVMVLVHPNGFTQGQRFQKFYMSNVIGNPLDTTIALNRIIHGGVLEQYPGLKLCFVHGGGYLPFYSARMDHSYELRPEGRHHITRLPSEYLKQVYVDSMVFDSVHLQFLIQQMGASHVVLGTDYPFDMGHYDPLGQLEGVRGLSDEDKELIRSRTASRLLNIKD</sequence>
<evidence type="ECO:0000259" key="2">
    <source>
        <dbReference type="Pfam" id="PF04909"/>
    </source>
</evidence>
<dbReference type="InterPro" id="IPR032466">
    <property type="entry name" value="Metal_Hydrolase"/>
</dbReference>
<dbReference type="SUPFAM" id="SSF51556">
    <property type="entry name" value="Metallo-dependent hydrolases"/>
    <property type="match status" value="1"/>
</dbReference>
<keyword evidence="1" id="KW-0456">Lyase</keyword>